<proteinExistence type="predicted"/>
<dbReference type="GO" id="GO:0016740">
    <property type="term" value="F:transferase activity"/>
    <property type="evidence" value="ECO:0007669"/>
    <property type="project" value="UniProtKB-KW"/>
</dbReference>
<dbReference type="InterPro" id="IPR041633">
    <property type="entry name" value="Polbeta"/>
</dbReference>
<dbReference type="CDD" id="cd05403">
    <property type="entry name" value="NT_KNTase_like"/>
    <property type="match status" value="1"/>
</dbReference>
<evidence type="ECO:0000313" key="3">
    <source>
        <dbReference type="Proteomes" id="UP000262056"/>
    </source>
</evidence>
<dbReference type="InterPro" id="IPR043519">
    <property type="entry name" value="NT_sf"/>
</dbReference>
<dbReference type="SUPFAM" id="SSF81301">
    <property type="entry name" value="Nucleotidyltransferase"/>
    <property type="match status" value="1"/>
</dbReference>
<dbReference type="Proteomes" id="UP000262056">
    <property type="component" value="Unassembled WGS sequence"/>
</dbReference>
<protein>
    <submittedName>
        <fullName evidence="2">Nucleotidyltransferase domain-containing protein</fullName>
    </submittedName>
</protein>
<dbReference type="AlphaFoldDB" id="A0A656PN26"/>
<accession>A0A656PN26</accession>
<comment type="caution">
    <text evidence="2">The sequence shown here is derived from an EMBL/GenBank/DDBJ whole genome shotgun (WGS) entry which is preliminary data.</text>
</comment>
<feature type="domain" description="Polymerase beta nucleotidyltransferase" evidence="1">
    <location>
        <begin position="12"/>
        <end position="77"/>
    </location>
</feature>
<dbReference type="EMBL" id="DQFB01000003">
    <property type="protein sequence ID" value="HCQ40412.1"/>
    <property type="molecule type" value="Genomic_DNA"/>
</dbReference>
<evidence type="ECO:0000259" key="1">
    <source>
        <dbReference type="Pfam" id="PF18765"/>
    </source>
</evidence>
<name>A0A656PN26_UNCKA</name>
<dbReference type="Gene3D" id="3.30.460.10">
    <property type="entry name" value="Beta Polymerase, domain 2"/>
    <property type="match status" value="1"/>
</dbReference>
<keyword evidence="2" id="KW-0808">Transferase</keyword>
<gene>
    <name evidence="2" type="ORF">DIU24_01725</name>
</gene>
<organism evidence="2 3">
    <name type="scientific">candidate division WWE3 bacterium</name>
    <dbReference type="NCBI Taxonomy" id="2053526"/>
    <lineage>
        <taxon>Bacteria</taxon>
        <taxon>Katanobacteria</taxon>
    </lineage>
</organism>
<reference evidence="2 3" key="1">
    <citation type="journal article" date="2018" name="Nat. Biotechnol.">
        <title>A standardized bacterial taxonomy based on genome phylogeny substantially revises the tree of life.</title>
        <authorList>
            <person name="Parks D.H."/>
            <person name="Chuvochina M."/>
            <person name="Waite D.W."/>
            <person name="Rinke C."/>
            <person name="Skarshewski A."/>
            <person name="Chaumeil P.A."/>
            <person name="Hugenholtz P."/>
        </authorList>
    </citation>
    <scope>NUCLEOTIDE SEQUENCE [LARGE SCALE GENOMIC DNA]</scope>
    <source>
        <strain evidence="2">UBA12021</strain>
    </source>
</reference>
<sequence length="271" mass="31521">MYTPEDRENVLNKLSILFPQVPNVEGVILVGSGAKGFFDEYSDVDLSVVVEPAEETNKTWSQINNVIKNNFDVFHYSLTQYGDNNYLTLFILTNYLQIDVGVIALDNLIAKRPLWNILYDKNSRVLEKMKATEKLKQQKPISDVSNETTENLHYHTQNAAFAIKRNRVFRAAKEIEEIRELTIKLFGIYNNLETKHHREVDDFDDSFKKKLIAAVPEKLTIDMLSQSLVKNIDMYFEVIKMVSDTDGWNKDEMFIKKFINEVLLLNPEFRL</sequence>
<dbReference type="Pfam" id="PF18765">
    <property type="entry name" value="Polbeta"/>
    <property type="match status" value="1"/>
</dbReference>
<evidence type="ECO:0000313" key="2">
    <source>
        <dbReference type="EMBL" id="HCQ40412.1"/>
    </source>
</evidence>